<dbReference type="InterPro" id="IPR001509">
    <property type="entry name" value="Epimerase_deHydtase"/>
</dbReference>
<dbReference type="InterPro" id="IPR036291">
    <property type="entry name" value="NAD(P)-bd_dom_sf"/>
</dbReference>
<dbReference type="SUPFAM" id="SSF51735">
    <property type="entry name" value="NAD(P)-binding Rossmann-fold domains"/>
    <property type="match status" value="1"/>
</dbReference>
<dbReference type="PANTHER" id="PTHR11092">
    <property type="entry name" value="SUGAR NUCLEOTIDE EPIMERASE RELATED"/>
    <property type="match status" value="1"/>
</dbReference>
<comment type="similarity">
    <text evidence="1">Belongs to the NAD(P)-dependent epimerase/dehydratase family. SDR39U1 subfamily.</text>
</comment>
<dbReference type="Pfam" id="PF08338">
    <property type="entry name" value="DUF1731"/>
    <property type="match status" value="1"/>
</dbReference>
<evidence type="ECO:0000256" key="1">
    <source>
        <dbReference type="ARBA" id="ARBA00009353"/>
    </source>
</evidence>
<dbReference type="InterPro" id="IPR013549">
    <property type="entry name" value="DUF1731"/>
</dbReference>
<keyword evidence="5" id="KW-1185">Reference proteome</keyword>
<dbReference type="Pfam" id="PF01370">
    <property type="entry name" value="Epimerase"/>
    <property type="match status" value="1"/>
</dbReference>
<dbReference type="Gene3D" id="3.40.50.720">
    <property type="entry name" value="NAD(P)-binding Rossmann-like Domain"/>
    <property type="match status" value="1"/>
</dbReference>
<dbReference type="Proteomes" id="UP001321825">
    <property type="component" value="Chromosome"/>
</dbReference>
<sequence>MHIFITGATGFIGRNLCRSLLEQSHTLTVLSRRPDNRVREICGDVAVIHSLEELTPAHRFDAIINLAGEPIIGPRWSEARKRRLWDSRVTLTERLADWIARSETKPQALLSGSAVGYYGDQGDRVLDEDTPPVESGFGQRLCAAWEAAARKAEDAGVRVCLLRTGPVLGHGGLLARMLPAFKLGLGGRLGDGRQWLAWIHIDDHVRASEFLLAHPTLSGPFNVTAPHPVTNAEFTATLARLLKRPAFFHVPASVLRLLMGEMAEILLGSQRAVPKRLQEAGFQFRFQTLEPALRAILQTG</sequence>
<organism evidence="4 5">
    <name type="scientific">Methylomarinovum caldicuralii</name>
    <dbReference type="NCBI Taxonomy" id="438856"/>
    <lineage>
        <taxon>Bacteria</taxon>
        <taxon>Pseudomonadati</taxon>
        <taxon>Pseudomonadota</taxon>
        <taxon>Gammaproteobacteria</taxon>
        <taxon>Methylococcales</taxon>
        <taxon>Methylothermaceae</taxon>
        <taxon>Methylomarinovum</taxon>
    </lineage>
</organism>
<evidence type="ECO:0000259" key="2">
    <source>
        <dbReference type="Pfam" id="PF01370"/>
    </source>
</evidence>
<feature type="domain" description="NAD-dependent epimerase/dehydratase" evidence="2">
    <location>
        <begin position="3"/>
        <end position="217"/>
    </location>
</feature>
<name>A0AAU9CPV2_9GAMM</name>
<dbReference type="InterPro" id="IPR010099">
    <property type="entry name" value="SDR39U1"/>
</dbReference>
<dbReference type="KEGG" id="mcau:MIT9_P1550"/>
<evidence type="ECO:0000259" key="3">
    <source>
        <dbReference type="Pfam" id="PF08338"/>
    </source>
</evidence>
<evidence type="ECO:0008006" key="6">
    <source>
        <dbReference type="Google" id="ProtNLM"/>
    </source>
</evidence>
<feature type="domain" description="DUF1731" evidence="3">
    <location>
        <begin position="250"/>
        <end position="296"/>
    </location>
</feature>
<dbReference type="PANTHER" id="PTHR11092:SF0">
    <property type="entry name" value="EPIMERASE FAMILY PROTEIN SDR39U1"/>
    <property type="match status" value="1"/>
</dbReference>
<dbReference type="RefSeq" id="WP_317704388.1">
    <property type="nucleotide sequence ID" value="NZ_AP024714.1"/>
</dbReference>
<reference evidence="5" key="1">
    <citation type="journal article" date="2024" name="Int. J. Syst. Evol. Microbiol.">
        <title>Methylomarinovum tepidoasis sp. nov., a moderately thermophilic methanotroph of the family Methylothermaceae isolated from a deep-sea hydrothermal field.</title>
        <authorList>
            <person name="Hirayama H."/>
            <person name="Takaki Y."/>
            <person name="Abe M."/>
            <person name="Miyazaki M."/>
            <person name="Uematsu K."/>
            <person name="Matsui Y."/>
            <person name="Takai K."/>
        </authorList>
    </citation>
    <scope>NUCLEOTIDE SEQUENCE [LARGE SCALE GENOMIC DNA]</scope>
    <source>
        <strain evidence="5">IT-9</strain>
    </source>
</reference>
<dbReference type="EMBL" id="AP024714">
    <property type="protein sequence ID" value="BCX81968.1"/>
    <property type="molecule type" value="Genomic_DNA"/>
</dbReference>
<gene>
    <name evidence="4" type="ORF">MIT9_P1550</name>
</gene>
<evidence type="ECO:0000313" key="4">
    <source>
        <dbReference type="EMBL" id="BCX81968.1"/>
    </source>
</evidence>
<evidence type="ECO:0000313" key="5">
    <source>
        <dbReference type="Proteomes" id="UP001321825"/>
    </source>
</evidence>
<proteinExistence type="inferred from homology"/>
<protein>
    <recommendedName>
        <fullName evidence="6">TIGR01777 family protein</fullName>
    </recommendedName>
</protein>
<dbReference type="AlphaFoldDB" id="A0AAU9CPV2"/>
<dbReference type="NCBIfam" id="TIGR01777">
    <property type="entry name" value="yfcH"/>
    <property type="match status" value="1"/>
</dbReference>
<accession>A0AAU9CPV2</accession>